<proteinExistence type="predicted"/>
<dbReference type="Proteomes" id="UP000233551">
    <property type="component" value="Unassembled WGS sequence"/>
</dbReference>
<accession>A0A2I0K9P7</accession>
<reference evidence="1 2" key="1">
    <citation type="submission" date="2017-11" db="EMBL/GenBank/DDBJ databases">
        <title>De-novo sequencing of pomegranate (Punica granatum L.) genome.</title>
        <authorList>
            <person name="Akparov Z."/>
            <person name="Amiraslanov A."/>
            <person name="Hajiyeva S."/>
            <person name="Abbasov M."/>
            <person name="Kaur K."/>
            <person name="Hamwieh A."/>
            <person name="Solovyev V."/>
            <person name="Salamov A."/>
            <person name="Braich B."/>
            <person name="Kosarev P."/>
            <person name="Mahmoud A."/>
            <person name="Hajiyev E."/>
            <person name="Babayeva S."/>
            <person name="Izzatullayeva V."/>
            <person name="Mammadov A."/>
            <person name="Mammadov A."/>
            <person name="Sharifova S."/>
            <person name="Ojaghi J."/>
            <person name="Eynullazada K."/>
            <person name="Bayramov B."/>
            <person name="Abdulazimova A."/>
            <person name="Shahmuradov I."/>
        </authorList>
    </citation>
    <scope>NUCLEOTIDE SEQUENCE [LARGE SCALE GENOMIC DNA]</scope>
    <source>
        <strain evidence="2">cv. AG2017</strain>
        <tissue evidence="1">Leaf</tissue>
    </source>
</reference>
<evidence type="ECO:0000313" key="2">
    <source>
        <dbReference type="Proteomes" id="UP000233551"/>
    </source>
</evidence>
<dbReference type="EMBL" id="PGOL01000761">
    <property type="protein sequence ID" value="PKI65272.1"/>
    <property type="molecule type" value="Genomic_DNA"/>
</dbReference>
<name>A0A2I0K9P7_PUNGR</name>
<organism evidence="1 2">
    <name type="scientific">Punica granatum</name>
    <name type="common">Pomegranate</name>
    <dbReference type="NCBI Taxonomy" id="22663"/>
    <lineage>
        <taxon>Eukaryota</taxon>
        <taxon>Viridiplantae</taxon>
        <taxon>Streptophyta</taxon>
        <taxon>Embryophyta</taxon>
        <taxon>Tracheophyta</taxon>
        <taxon>Spermatophyta</taxon>
        <taxon>Magnoliopsida</taxon>
        <taxon>eudicotyledons</taxon>
        <taxon>Gunneridae</taxon>
        <taxon>Pentapetalae</taxon>
        <taxon>rosids</taxon>
        <taxon>malvids</taxon>
        <taxon>Myrtales</taxon>
        <taxon>Lythraceae</taxon>
        <taxon>Punica</taxon>
    </lineage>
</organism>
<sequence>MSLGGWALLKSNVSCPGTCYCMLSLVGLCNGEGPICPKCRSISMETLASMLNGLPDRLRLRLRRGGTSWSDPFIIEVKGEGPDRVLKEVSASRSELAWQASCERTKGHAHVTLRVCARASNLSVIDPSIGEVDHGDCARMEGCLRRRVAYILWRVDEVLMGWWTLSRHEQEAEKDSSGTQADSMDCSSKPGWKMAWRFSTMHGFGTIGTVLSKDGGSRLKGMNSLKSGGVFQGLRDNQIARYTPTRNPYLTCAPIIGRRTRLIGS</sequence>
<protein>
    <submittedName>
        <fullName evidence="1">Uncharacterized protein</fullName>
    </submittedName>
</protein>
<evidence type="ECO:0000313" key="1">
    <source>
        <dbReference type="EMBL" id="PKI65272.1"/>
    </source>
</evidence>
<keyword evidence="2" id="KW-1185">Reference proteome</keyword>
<gene>
    <name evidence="1" type="ORF">CRG98_014310</name>
</gene>
<dbReference type="AlphaFoldDB" id="A0A2I0K9P7"/>
<comment type="caution">
    <text evidence="1">The sequence shown here is derived from an EMBL/GenBank/DDBJ whole genome shotgun (WGS) entry which is preliminary data.</text>
</comment>